<accession>A0ABQ7JK33</accession>
<dbReference type="PRINTS" id="PR00385">
    <property type="entry name" value="P450"/>
</dbReference>
<reference evidence="6 7" key="1">
    <citation type="journal article" date="2020" name="Fungal Divers.">
        <title>Resolving the Mortierellaceae phylogeny through synthesis of multi-gene phylogenetics and phylogenomics.</title>
        <authorList>
            <person name="Vandepol N."/>
            <person name="Liber J."/>
            <person name="Desiro A."/>
            <person name="Na H."/>
            <person name="Kennedy M."/>
            <person name="Barry K."/>
            <person name="Grigoriev I.V."/>
            <person name="Miller A.N."/>
            <person name="O'Donnell K."/>
            <person name="Stajich J.E."/>
            <person name="Bonito G."/>
        </authorList>
    </citation>
    <scope>NUCLEOTIDE SEQUENCE [LARGE SCALE GENOMIC DNA]</scope>
    <source>
        <strain evidence="6 7">AD045</strain>
    </source>
</reference>
<keyword evidence="4 5" id="KW-0408">Iron</keyword>
<evidence type="ECO:0000256" key="1">
    <source>
        <dbReference type="ARBA" id="ARBA00010617"/>
    </source>
</evidence>
<dbReference type="PRINTS" id="PR00463">
    <property type="entry name" value="EP450I"/>
</dbReference>
<evidence type="ECO:0000256" key="3">
    <source>
        <dbReference type="ARBA" id="ARBA00023002"/>
    </source>
</evidence>
<protein>
    <recommendedName>
        <fullName evidence="8">Cytochrome P450</fullName>
    </recommendedName>
</protein>
<keyword evidence="3 5" id="KW-0560">Oxidoreductase</keyword>
<dbReference type="InterPro" id="IPR036396">
    <property type="entry name" value="Cyt_P450_sf"/>
</dbReference>
<keyword evidence="5" id="KW-0349">Heme</keyword>
<keyword evidence="2 5" id="KW-0479">Metal-binding</keyword>
<comment type="similarity">
    <text evidence="1 5">Belongs to the cytochrome P450 family.</text>
</comment>
<dbReference type="PROSITE" id="PS00086">
    <property type="entry name" value="CYTOCHROME_P450"/>
    <property type="match status" value="1"/>
</dbReference>
<dbReference type="PANTHER" id="PTHR24296">
    <property type="entry name" value="CYTOCHROME P450"/>
    <property type="match status" value="1"/>
</dbReference>
<evidence type="ECO:0008006" key="8">
    <source>
        <dbReference type="Google" id="ProtNLM"/>
    </source>
</evidence>
<evidence type="ECO:0000256" key="5">
    <source>
        <dbReference type="RuleBase" id="RU000461"/>
    </source>
</evidence>
<evidence type="ECO:0000313" key="6">
    <source>
        <dbReference type="EMBL" id="KAG0277047.1"/>
    </source>
</evidence>
<name>A0ABQ7JK33_9FUNG</name>
<dbReference type="Gene3D" id="1.10.630.10">
    <property type="entry name" value="Cytochrome P450"/>
    <property type="match status" value="1"/>
</dbReference>
<gene>
    <name evidence="6" type="ORF">BGZ96_003034</name>
</gene>
<proteinExistence type="inferred from homology"/>
<organism evidence="6 7">
    <name type="scientific">Linnemannia gamsii</name>
    <dbReference type="NCBI Taxonomy" id="64522"/>
    <lineage>
        <taxon>Eukaryota</taxon>
        <taxon>Fungi</taxon>
        <taxon>Fungi incertae sedis</taxon>
        <taxon>Mucoromycota</taxon>
        <taxon>Mortierellomycotina</taxon>
        <taxon>Mortierellomycetes</taxon>
        <taxon>Mortierellales</taxon>
        <taxon>Mortierellaceae</taxon>
        <taxon>Linnemannia</taxon>
    </lineage>
</organism>
<sequence length="366" mass="41797">AFRQYTNDVFVQEAQRAVNYLDKFANTGEVVDLQQLFYCFTLDSFGAIAFGEEFNCLEDPTNEVEFAAAFDRINHDLSGRFISPIYPLVDWWTGRGKRIEADRAILRNYALDIINRRRRESLEKEKIDEGSDVGSGKKDLLQLFMDIGSEEGGTPLDDDMLIDSVLNFIIAGRDTTAQALAWTMYLMHRRGVDPAIVARMQEETDETLKGGLPTYETTKKQRFAEACFNESVRLFPAVPKASRICTQDDELPGGIKVYKGERVGWTSWAMGRDEQIWGPDAKEYNPFRWMEMKEKPNTSKFLSFHHGPRLCLGQGFAITEGVTLLTMFFQKFTFELENPDQKAEYLPSITLPLAGGVRVRINRRTD</sequence>
<feature type="non-terminal residue" evidence="6">
    <location>
        <position position="1"/>
    </location>
</feature>
<dbReference type="InterPro" id="IPR001128">
    <property type="entry name" value="Cyt_P450"/>
</dbReference>
<evidence type="ECO:0000256" key="2">
    <source>
        <dbReference type="ARBA" id="ARBA00022723"/>
    </source>
</evidence>
<evidence type="ECO:0000256" key="4">
    <source>
        <dbReference type="ARBA" id="ARBA00023004"/>
    </source>
</evidence>
<dbReference type="SUPFAM" id="SSF48264">
    <property type="entry name" value="Cytochrome P450"/>
    <property type="match status" value="1"/>
</dbReference>
<dbReference type="Pfam" id="PF00067">
    <property type="entry name" value="p450"/>
    <property type="match status" value="1"/>
</dbReference>
<dbReference type="EMBL" id="JAAAIM010001612">
    <property type="protein sequence ID" value="KAG0277047.1"/>
    <property type="molecule type" value="Genomic_DNA"/>
</dbReference>
<dbReference type="Proteomes" id="UP001194696">
    <property type="component" value="Unassembled WGS sequence"/>
</dbReference>
<comment type="caution">
    <text evidence="6">The sequence shown here is derived from an EMBL/GenBank/DDBJ whole genome shotgun (WGS) entry which is preliminary data.</text>
</comment>
<evidence type="ECO:0000313" key="7">
    <source>
        <dbReference type="Proteomes" id="UP001194696"/>
    </source>
</evidence>
<dbReference type="InterPro" id="IPR017972">
    <property type="entry name" value="Cyt_P450_CS"/>
</dbReference>
<keyword evidence="7" id="KW-1185">Reference proteome</keyword>
<keyword evidence="5" id="KW-0503">Monooxygenase</keyword>
<dbReference type="InterPro" id="IPR002401">
    <property type="entry name" value="Cyt_P450_E_grp-I"/>
</dbReference>